<dbReference type="SUPFAM" id="SSF47954">
    <property type="entry name" value="Cyclin-like"/>
    <property type="match status" value="2"/>
</dbReference>
<feature type="domain" description="Cyclin C-terminal" evidence="7">
    <location>
        <begin position="284"/>
        <end position="439"/>
    </location>
</feature>
<dbReference type="GO" id="GO:0019887">
    <property type="term" value="F:protein kinase regulator activity"/>
    <property type="evidence" value="ECO:0007669"/>
    <property type="project" value="UniProtKB-ARBA"/>
</dbReference>
<evidence type="ECO:0000256" key="1">
    <source>
        <dbReference type="ARBA" id="ARBA00022618"/>
    </source>
</evidence>
<evidence type="ECO:0000256" key="3">
    <source>
        <dbReference type="ARBA" id="ARBA00023306"/>
    </source>
</evidence>
<evidence type="ECO:0000259" key="7">
    <source>
        <dbReference type="SMART" id="SM01332"/>
    </source>
</evidence>
<evidence type="ECO:0000313" key="8">
    <source>
        <dbReference type="EMBL" id="CAD8585098.1"/>
    </source>
</evidence>
<dbReference type="InterPro" id="IPR048258">
    <property type="entry name" value="Cyclins_cyclin-box"/>
</dbReference>
<evidence type="ECO:0000256" key="4">
    <source>
        <dbReference type="RuleBase" id="RU000383"/>
    </source>
</evidence>
<evidence type="ECO:0008006" key="9">
    <source>
        <dbReference type="Google" id="ProtNLM"/>
    </source>
</evidence>
<keyword evidence="3" id="KW-0131">Cell cycle</keyword>
<dbReference type="SMART" id="SM01332">
    <property type="entry name" value="Cyclin_C"/>
    <property type="match status" value="1"/>
</dbReference>
<dbReference type="PROSITE" id="PS00292">
    <property type="entry name" value="CYCLINS"/>
    <property type="match status" value="1"/>
</dbReference>
<reference evidence="8" key="1">
    <citation type="submission" date="2021-01" db="EMBL/GenBank/DDBJ databases">
        <authorList>
            <person name="Corre E."/>
            <person name="Pelletier E."/>
            <person name="Niang G."/>
            <person name="Scheremetjew M."/>
            <person name="Finn R."/>
            <person name="Kale V."/>
            <person name="Holt S."/>
            <person name="Cochrane G."/>
            <person name="Meng A."/>
            <person name="Brown T."/>
            <person name="Cohen L."/>
        </authorList>
    </citation>
    <scope>NUCLEOTIDE SEQUENCE</scope>
    <source>
        <strain evidence="8">Clade-D-RCC2572</strain>
    </source>
</reference>
<dbReference type="CDD" id="cd20529">
    <property type="entry name" value="CYCLIN_CCNJ-like_rpt2"/>
    <property type="match status" value="1"/>
</dbReference>
<name>A0A7S0KMV9_9CHLO</name>
<dbReference type="GO" id="GO:0051301">
    <property type="term" value="P:cell division"/>
    <property type="evidence" value="ECO:0007669"/>
    <property type="project" value="UniProtKB-KW"/>
</dbReference>
<dbReference type="GO" id="GO:0051726">
    <property type="term" value="P:regulation of cell cycle"/>
    <property type="evidence" value="ECO:0007669"/>
    <property type="project" value="UniProtKB-ARBA"/>
</dbReference>
<dbReference type="InterPro" id="IPR004367">
    <property type="entry name" value="Cyclin_C-dom"/>
</dbReference>
<dbReference type="FunFam" id="1.10.472.10:FF:000010">
    <property type="entry name" value="G1/S-specific cyclin Cln1"/>
    <property type="match status" value="1"/>
</dbReference>
<feature type="domain" description="Cyclin-like" evidence="6">
    <location>
        <begin position="288"/>
        <end position="387"/>
    </location>
</feature>
<dbReference type="InterPro" id="IPR039361">
    <property type="entry name" value="Cyclin"/>
</dbReference>
<dbReference type="Gene3D" id="1.10.472.10">
    <property type="entry name" value="Cyclin-like"/>
    <property type="match status" value="2"/>
</dbReference>
<evidence type="ECO:0000259" key="6">
    <source>
        <dbReference type="SMART" id="SM00385"/>
    </source>
</evidence>
<evidence type="ECO:0000256" key="2">
    <source>
        <dbReference type="ARBA" id="ARBA00023127"/>
    </source>
</evidence>
<organism evidence="8">
    <name type="scientific">Ostreococcus mediterraneus</name>
    <dbReference type="NCBI Taxonomy" id="1486918"/>
    <lineage>
        <taxon>Eukaryota</taxon>
        <taxon>Viridiplantae</taxon>
        <taxon>Chlorophyta</taxon>
        <taxon>Mamiellophyceae</taxon>
        <taxon>Mamiellales</taxon>
        <taxon>Bathycoccaceae</taxon>
        <taxon>Ostreococcus</taxon>
    </lineage>
</organism>
<dbReference type="Pfam" id="PF02984">
    <property type="entry name" value="Cyclin_C"/>
    <property type="match status" value="1"/>
</dbReference>
<evidence type="ECO:0000256" key="5">
    <source>
        <dbReference type="SAM" id="MobiDB-lite"/>
    </source>
</evidence>
<dbReference type="PANTHER" id="PTHR10177">
    <property type="entry name" value="CYCLINS"/>
    <property type="match status" value="1"/>
</dbReference>
<dbReference type="InterPro" id="IPR013763">
    <property type="entry name" value="Cyclin-like_dom"/>
</dbReference>
<protein>
    <recommendedName>
        <fullName evidence="9">Cyclin N-terminal domain-containing protein</fullName>
    </recommendedName>
</protein>
<dbReference type="SMART" id="SM00385">
    <property type="entry name" value="CYCLIN"/>
    <property type="match status" value="2"/>
</dbReference>
<feature type="domain" description="Cyclin-like" evidence="6">
    <location>
        <begin position="189"/>
        <end position="275"/>
    </location>
</feature>
<proteinExistence type="inferred from homology"/>
<keyword evidence="2 4" id="KW-0195">Cyclin</keyword>
<sequence length="446" mass="48087">MTTTTAAMTMTGATNASAFSPIAIAANDDGVDAANARATTTTMKRTASVAESIDELLAASPRARDVERERAESFSTHASSERSSVDGFALARSPGGDRGARDAARGGDDRSRARSGAEYFMSFDSPPREVTLREVCALRASEGAIAPDGAGVLLDVCRGMLARERGAHGAFVLDTTRALHMEYRAQLIEWVLDVCAGERFAPATADVAIALMDRVLSKTLVPKTSLHLVALCCLQIAIKYEEIEERVPTMAKLRSWTTNMYSPDIIQKMELAVLIELKWDVGALTPAHFLESFLAVTGGGTTARDEVEFGEWNTSYREDLRQFVCYVYSLCVMDPSLTNERPSRVAAAVIGAVRLNLGIKPMCSPELRAAADLQPQEIVPLVSHILRLYSEACSDEGDDMDMDCSAGGGNANAAGMSIAIPEKDGFERVTENASPTCPLDMHWEDC</sequence>
<dbReference type="InterPro" id="IPR006671">
    <property type="entry name" value="Cyclin_N"/>
</dbReference>
<dbReference type="Pfam" id="PF00134">
    <property type="entry name" value="Cyclin_N"/>
    <property type="match status" value="1"/>
</dbReference>
<feature type="region of interest" description="Disordered" evidence="5">
    <location>
        <begin position="60"/>
        <end position="113"/>
    </location>
</feature>
<keyword evidence="1" id="KW-0132">Cell division</keyword>
<dbReference type="InterPro" id="IPR036915">
    <property type="entry name" value="Cyclin-like_sf"/>
</dbReference>
<dbReference type="EMBL" id="HBEW01006230">
    <property type="protein sequence ID" value="CAD8585098.1"/>
    <property type="molecule type" value="Transcribed_RNA"/>
</dbReference>
<dbReference type="AlphaFoldDB" id="A0A7S0KMV9"/>
<accession>A0A7S0KMV9</accession>
<gene>
    <name evidence="8" type="ORF">OMED0929_LOCUS5269</name>
</gene>
<feature type="compositionally biased region" description="Basic and acidic residues" evidence="5">
    <location>
        <begin position="62"/>
        <end position="72"/>
    </location>
</feature>
<feature type="compositionally biased region" description="Basic and acidic residues" evidence="5">
    <location>
        <begin position="98"/>
        <end position="112"/>
    </location>
</feature>
<comment type="similarity">
    <text evidence="4">Belongs to the cyclin family.</text>
</comment>